<dbReference type="Proteomes" id="UP000828390">
    <property type="component" value="Unassembled WGS sequence"/>
</dbReference>
<feature type="domain" description="Fibronectin type-III" evidence="1">
    <location>
        <begin position="1"/>
        <end position="94"/>
    </location>
</feature>
<accession>A0A9D4JIN4</accession>
<dbReference type="AlphaFoldDB" id="A0A9D4JIN4"/>
<proteinExistence type="predicted"/>
<dbReference type="InterPro" id="IPR003961">
    <property type="entry name" value="FN3_dom"/>
</dbReference>
<evidence type="ECO:0000259" key="1">
    <source>
        <dbReference type="PROSITE" id="PS50853"/>
    </source>
</evidence>
<evidence type="ECO:0000313" key="2">
    <source>
        <dbReference type="EMBL" id="KAH3813966.1"/>
    </source>
</evidence>
<sequence>MPNQFRVVEEVVTERSVTVEWIPRFNGGEYQWFVIGYKQETSEYWIYKNVSGLISRISIDGLDSGTSYQFKMYAENSIGSSGETDVITFLTRAKTGKNEKLQ</sequence>
<name>A0A9D4JIN4_DREPO</name>
<dbReference type="Gene3D" id="2.60.40.10">
    <property type="entry name" value="Immunoglobulins"/>
    <property type="match status" value="1"/>
</dbReference>
<evidence type="ECO:0000313" key="3">
    <source>
        <dbReference type="Proteomes" id="UP000828390"/>
    </source>
</evidence>
<gene>
    <name evidence="2" type="ORF">DPMN_142440</name>
</gene>
<dbReference type="CDD" id="cd00063">
    <property type="entry name" value="FN3"/>
    <property type="match status" value="1"/>
</dbReference>
<dbReference type="InterPro" id="IPR013783">
    <property type="entry name" value="Ig-like_fold"/>
</dbReference>
<comment type="caution">
    <text evidence="2">The sequence shown here is derived from an EMBL/GenBank/DDBJ whole genome shotgun (WGS) entry which is preliminary data.</text>
</comment>
<keyword evidence="3" id="KW-1185">Reference proteome</keyword>
<dbReference type="PROSITE" id="PS50853">
    <property type="entry name" value="FN3"/>
    <property type="match status" value="1"/>
</dbReference>
<protein>
    <recommendedName>
        <fullName evidence="1">Fibronectin type-III domain-containing protein</fullName>
    </recommendedName>
</protein>
<reference evidence="2" key="2">
    <citation type="submission" date="2020-11" db="EMBL/GenBank/DDBJ databases">
        <authorList>
            <person name="McCartney M.A."/>
            <person name="Auch B."/>
            <person name="Kono T."/>
            <person name="Mallez S."/>
            <person name="Becker A."/>
            <person name="Gohl D.M."/>
            <person name="Silverstein K.A.T."/>
            <person name="Koren S."/>
            <person name="Bechman K.B."/>
            <person name="Herman A."/>
            <person name="Abrahante J.E."/>
            <person name="Garbe J."/>
        </authorList>
    </citation>
    <scope>NUCLEOTIDE SEQUENCE</scope>
    <source>
        <strain evidence="2">Duluth1</strain>
        <tissue evidence="2">Whole animal</tissue>
    </source>
</reference>
<dbReference type="SMART" id="SM00060">
    <property type="entry name" value="FN3"/>
    <property type="match status" value="1"/>
</dbReference>
<reference evidence="2" key="1">
    <citation type="journal article" date="2019" name="bioRxiv">
        <title>The Genome of the Zebra Mussel, Dreissena polymorpha: A Resource for Invasive Species Research.</title>
        <authorList>
            <person name="McCartney M.A."/>
            <person name="Auch B."/>
            <person name="Kono T."/>
            <person name="Mallez S."/>
            <person name="Zhang Y."/>
            <person name="Obille A."/>
            <person name="Becker A."/>
            <person name="Abrahante J.E."/>
            <person name="Garbe J."/>
            <person name="Badalamenti J.P."/>
            <person name="Herman A."/>
            <person name="Mangelson H."/>
            <person name="Liachko I."/>
            <person name="Sullivan S."/>
            <person name="Sone E.D."/>
            <person name="Koren S."/>
            <person name="Silverstein K.A.T."/>
            <person name="Beckman K.B."/>
            <person name="Gohl D.M."/>
        </authorList>
    </citation>
    <scope>NUCLEOTIDE SEQUENCE</scope>
    <source>
        <strain evidence="2">Duluth1</strain>
        <tissue evidence="2">Whole animal</tissue>
    </source>
</reference>
<dbReference type="Pfam" id="PF00041">
    <property type="entry name" value="fn3"/>
    <property type="match status" value="1"/>
</dbReference>
<dbReference type="EMBL" id="JAIWYP010000006">
    <property type="protein sequence ID" value="KAH3813966.1"/>
    <property type="molecule type" value="Genomic_DNA"/>
</dbReference>
<dbReference type="SUPFAM" id="SSF49265">
    <property type="entry name" value="Fibronectin type III"/>
    <property type="match status" value="1"/>
</dbReference>
<organism evidence="2 3">
    <name type="scientific">Dreissena polymorpha</name>
    <name type="common">Zebra mussel</name>
    <name type="synonym">Mytilus polymorpha</name>
    <dbReference type="NCBI Taxonomy" id="45954"/>
    <lineage>
        <taxon>Eukaryota</taxon>
        <taxon>Metazoa</taxon>
        <taxon>Spiralia</taxon>
        <taxon>Lophotrochozoa</taxon>
        <taxon>Mollusca</taxon>
        <taxon>Bivalvia</taxon>
        <taxon>Autobranchia</taxon>
        <taxon>Heteroconchia</taxon>
        <taxon>Euheterodonta</taxon>
        <taxon>Imparidentia</taxon>
        <taxon>Neoheterodontei</taxon>
        <taxon>Myida</taxon>
        <taxon>Dreissenoidea</taxon>
        <taxon>Dreissenidae</taxon>
        <taxon>Dreissena</taxon>
    </lineage>
</organism>
<dbReference type="InterPro" id="IPR036116">
    <property type="entry name" value="FN3_sf"/>
</dbReference>